<name>A0A1B0AI44_GLOPL</name>
<dbReference type="VEuPathDB" id="VectorBase:GPAI046528"/>
<evidence type="ECO:0000313" key="2">
    <source>
        <dbReference type="Proteomes" id="UP000092445"/>
    </source>
</evidence>
<organism evidence="1 2">
    <name type="scientific">Glossina pallidipes</name>
    <name type="common">Tsetse fly</name>
    <dbReference type="NCBI Taxonomy" id="7398"/>
    <lineage>
        <taxon>Eukaryota</taxon>
        <taxon>Metazoa</taxon>
        <taxon>Ecdysozoa</taxon>
        <taxon>Arthropoda</taxon>
        <taxon>Hexapoda</taxon>
        <taxon>Insecta</taxon>
        <taxon>Pterygota</taxon>
        <taxon>Neoptera</taxon>
        <taxon>Endopterygota</taxon>
        <taxon>Diptera</taxon>
        <taxon>Brachycera</taxon>
        <taxon>Muscomorpha</taxon>
        <taxon>Hippoboscoidea</taxon>
        <taxon>Glossinidae</taxon>
        <taxon>Glossina</taxon>
    </lineage>
</organism>
<protein>
    <submittedName>
        <fullName evidence="1">Uncharacterized protein</fullName>
    </submittedName>
</protein>
<keyword evidence="2" id="KW-1185">Reference proteome</keyword>
<accession>A0A1B0AI44</accession>
<sequence>MVLLRSPPVINMVKRIGDIVCESDNDSVKMNEYEQSDEEEFDSVTLCSHNDDKSSNILPFVIVDNYGSRPPALLCNAVDVVALFGECDDAQPKRSALLTCR</sequence>
<reference evidence="2" key="1">
    <citation type="submission" date="2014-03" db="EMBL/GenBank/DDBJ databases">
        <authorList>
            <person name="Aksoy S."/>
            <person name="Warren W."/>
            <person name="Wilson R.K."/>
        </authorList>
    </citation>
    <scope>NUCLEOTIDE SEQUENCE [LARGE SCALE GENOMIC DNA]</scope>
    <source>
        <strain evidence="2">IAEA</strain>
    </source>
</reference>
<proteinExistence type="predicted"/>
<reference evidence="1" key="2">
    <citation type="submission" date="2020-05" db="UniProtKB">
        <authorList>
            <consortium name="EnsemblMetazoa"/>
        </authorList>
    </citation>
    <scope>IDENTIFICATION</scope>
    <source>
        <strain evidence="1">IAEA</strain>
    </source>
</reference>
<evidence type="ECO:0000313" key="1">
    <source>
        <dbReference type="EnsemblMetazoa" id="GPAI046528-PA"/>
    </source>
</evidence>
<dbReference type="AlphaFoldDB" id="A0A1B0AI44"/>
<dbReference type="EnsemblMetazoa" id="GPAI046528-RA">
    <property type="protein sequence ID" value="GPAI046528-PA"/>
    <property type="gene ID" value="GPAI046528"/>
</dbReference>
<dbReference type="Proteomes" id="UP000092445">
    <property type="component" value="Unassembled WGS sequence"/>
</dbReference>